<proteinExistence type="predicted"/>
<feature type="transmembrane region" description="Helical" evidence="1">
    <location>
        <begin position="51"/>
        <end position="69"/>
    </location>
</feature>
<sequence>MKDIEDMGGDIDRITLPMKIGKKYAGISASIFFLIAVALSPLPYILGFFDIYYLIAVLLSDILFIYASVIQFKDPTKGQNTAKIAMVLGLISYLIGGIA</sequence>
<organism evidence="2">
    <name type="scientific">Candidatus Aciduliprofundum boonei</name>
    <dbReference type="NCBI Taxonomy" id="379547"/>
    <lineage>
        <taxon>Archaea</taxon>
        <taxon>Methanobacteriati</taxon>
        <taxon>Thermoplasmatota</taxon>
        <taxon>DHVE2 group</taxon>
        <taxon>Candidatus Aciduliprofundum</taxon>
    </lineage>
</organism>
<dbReference type="AlphaFoldDB" id="A0A7J3TAS7"/>
<accession>A0A7J3TAS7</accession>
<reference evidence="2" key="1">
    <citation type="journal article" date="2020" name="mSystems">
        <title>Genome- and Community-Level Interaction Insights into Carbon Utilization and Element Cycling Functions of Hydrothermarchaeota in Hydrothermal Sediment.</title>
        <authorList>
            <person name="Zhou Z."/>
            <person name="Liu Y."/>
            <person name="Xu W."/>
            <person name="Pan J."/>
            <person name="Luo Z.H."/>
            <person name="Li M."/>
        </authorList>
    </citation>
    <scope>NUCLEOTIDE SEQUENCE [LARGE SCALE GENOMIC DNA]</scope>
    <source>
        <strain evidence="2">HyVt-85</strain>
    </source>
</reference>
<evidence type="ECO:0000256" key="1">
    <source>
        <dbReference type="SAM" id="Phobius"/>
    </source>
</evidence>
<evidence type="ECO:0008006" key="3">
    <source>
        <dbReference type="Google" id="ProtNLM"/>
    </source>
</evidence>
<keyword evidence="1" id="KW-1133">Transmembrane helix</keyword>
<protein>
    <recommendedName>
        <fullName evidence="3">Geranylgeranylglycerol-phosphate geranylgeranyltransferase</fullName>
    </recommendedName>
</protein>
<gene>
    <name evidence="2" type="ORF">ENL31_00945</name>
</gene>
<feature type="transmembrane region" description="Helical" evidence="1">
    <location>
        <begin position="24"/>
        <end position="45"/>
    </location>
</feature>
<keyword evidence="1" id="KW-0812">Transmembrane</keyword>
<dbReference type="Proteomes" id="UP000886130">
    <property type="component" value="Unassembled WGS sequence"/>
</dbReference>
<keyword evidence="1" id="KW-0472">Membrane</keyword>
<evidence type="ECO:0000313" key="2">
    <source>
        <dbReference type="EMBL" id="HHE75678.1"/>
    </source>
</evidence>
<comment type="caution">
    <text evidence="2">The sequence shown here is derived from an EMBL/GenBank/DDBJ whole genome shotgun (WGS) entry which is preliminary data.</text>
</comment>
<dbReference type="EMBL" id="DRTM01000073">
    <property type="protein sequence ID" value="HHE75678.1"/>
    <property type="molecule type" value="Genomic_DNA"/>
</dbReference>
<name>A0A7J3TAS7_9ARCH</name>